<keyword evidence="2" id="KW-0175">Coiled coil</keyword>
<evidence type="ECO:0008006" key="6">
    <source>
        <dbReference type="Google" id="ProtNLM"/>
    </source>
</evidence>
<dbReference type="Pfam" id="PF05949">
    <property type="entry name" value="DUF881"/>
    <property type="match status" value="1"/>
</dbReference>
<accession>A0ABN2JRD6</accession>
<feature type="compositionally biased region" description="Acidic residues" evidence="3">
    <location>
        <begin position="64"/>
        <end position="82"/>
    </location>
</feature>
<feature type="region of interest" description="Disordered" evidence="3">
    <location>
        <begin position="1"/>
        <end position="175"/>
    </location>
</feature>
<feature type="coiled-coil region" evidence="2">
    <location>
        <begin position="224"/>
        <end position="251"/>
    </location>
</feature>
<proteinExistence type="inferred from homology"/>
<comment type="caution">
    <text evidence="4">The sequence shown here is derived from an EMBL/GenBank/DDBJ whole genome shotgun (WGS) entry which is preliminary data.</text>
</comment>
<feature type="compositionally biased region" description="Acidic residues" evidence="3">
    <location>
        <begin position="43"/>
        <end position="53"/>
    </location>
</feature>
<dbReference type="RefSeq" id="WP_344249881.1">
    <property type="nucleotide sequence ID" value="NZ_BAAAPM010000008.1"/>
</dbReference>
<gene>
    <name evidence="4" type="ORF">GCM10009809_34210</name>
</gene>
<keyword evidence="5" id="KW-1185">Reference proteome</keyword>
<feature type="compositionally biased region" description="Basic and acidic residues" evidence="3">
    <location>
        <begin position="154"/>
        <end position="166"/>
    </location>
</feature>
<comment type="similarity">
    <text evidence="1">Belongs to the UPF0749 family.</text>
</comment>
<sequence length="413" mass="42409">MSADIPKQAGAEPSEPQQEPVEDAAVQDETLPPGGAEVAPHDDAEDPAEDAGDGAEVAPHDAGPGDDAEDPAEDAGDGDDAGGSEPVDVRADEPADDDDPPAVDDASSAGTDDRDADGEPPAPTASAVVPDATARSGPEVGAEAVGEAEPLDPGAHEHGDDPEGARWDAGQAAEPSGWRRLGTALRPRLSRSHVLAGVLCAALGFALVVQVQQSASDQLSSARQEDLVRLLDEVTDRAEQLAAEVSGLEATRDELLSGSGQAQSALELAQQRAESEGILSGRLPAEGPGVRVRIADPGAALEAAQLFNVLEELRNAGAEVVELNGVRLVTSTWFRDQDGAIVVDGQKLSSPYEWTVIGDPQTMDRALEIPGGALATVRTAGAEATTTTRDKVQITAVREPAEPEHATPQGAGK</sequence>
<evidence type="ECO:0000256" key="1">
    <source>
        <dbReference type="ARBA" id="ARBA00009108"/>
    </source>
</evidence>
<reference evidence="4 5" key="1">
    <citation type="journal article" date="2019" name="Int. J. Syst. Evol. Microbiol.">
        <title>The Global Catalogue of Microorganisms (GCM) 10K type strain sequencing project: providing services to taxonomists for standard genome sequencing and annotation.</title>
        <authorList>
            <consortium name="The Broad Institute Genomics Platform"/>
            <consortium name="The Broad Institute Genome Sequencing Center for Infectious Disease"/>
            <person name="Wu L."/>
            <person name="Ma J."/>
        </authorList>
    </citation>
    <scope>NUCLEOTIDE SEQUENCE [LARGE SCALE GENOMIC DNA]</scope>
    <source>
        <strain evidence="4 5">JCM 15589</strain>
    </source>
</reference>
<evidence type="ECO:0000313" key="4">
    <source>
        <dbReference type="EMBL" id="GAA1736186.1"/>
    </source>
</evidence>
<evidence type="ECO:0000313" key="5">
    <source>
        <dbReference type="Proteomes" id="UP001501138"/>
    </source>
</evidence>
<evidence type="ECO:0000256" key="2">
    <source>
        <dbReference type="SAM" id="Coils"/>
    </source>
</evidence>
<dbReference type="PANTHER" id="PTHR37313:SF2">
    <property type="entry name" value="UPF0749 PROTEIN YLXX"/>
    <property type="match status" value="1"/>
</dbReference>
<dbReference type="InterPro" id="IPR010273">
    <property type="entry name" value="DUF881"/>
</dbReference>
<dbReference type="Gene3D" id="3.30.70.1880">
    <property type="entry name" value="Protein of unknown function DUF881"/>
    <property type="match status" value="1"/>
</dbReference>
<organism evidence="4 5">
    <name type="scientific">Isoptericola hypogeus</name>
    <dbReference type="NCBI Taxonomy" id="300179"/>
    <lineage>
        <taxon>Bacteria</taxon>
        <taxon>Bacillati</taxon>
        <taxon>Actinomycetota</taxon>
        <taxon>Actinomycetes</taxon>
        <taxon>Micrococcales</taxon>
        <taxon>Promicromonosporaceae</taxon>
        <taxon>Isoptericola</taxon>
    </lineage>
</organism>
<evidence type="ECO:0000256" key="3">
    <source>
        <dbReference type="SAM" id="MobiDB-lite"/>
    </source>
</evidence>
<protein>
    <recommendedName>
        <fullName evidence="6">DUF881 domain-containing protein</fullName>
    </recommendedName>
</protein>
<dbReference type="PANTHER" id="PTHR37313">
    <property type="entry name" value="UPF0749 PROTEIN RV1825"/>
    <property type="match status" value="1"/>
</dbReference>
<dbReference type="EMBL" id="BAAAPM010000008">
    <property type="protein sequence ID" value="GAA1736186.1"/>
    <property type="molecule type" value="Genomic_DNA"/>
</dbReference>
<feature type="compositionally biased region" description="Low complexity" evidence="3">
    <location>
        <begin position="137"/>
        <end position="148"/>
    </location>
</feature>
<dbReference type="Proteomes" id="UP001501138">
    <property type="component" value="Unassembled WGS sequence"/>
</dbReference>
<name>A0ABN2JRD6_9MICO</name>